<protein>
    <submittedName>
        <fullName evidence="2">Uncharacterized protein</fullName>
    </submittedName>
</protein>
<dbReference type="Proteomes" id="UP000265520">
    <property type="component" value="Unassembled WGS sequence"/>
</dbReference>
<evidence type="ECO:0000313" key="3">
    <source>
        <dbReference type="Proteomes" id="UP000265520"/>
    </source>
</evidence>
<reference evidence="2 3" key="1">
    <citation type="journal article" date="2018" name="Front. Plant Sci.">
        <title>Red Clover (Trifolium pratense) and Zigzag Clover (T. medium) - A Picture of Genomic Similarities and Differences.</title>
        <authorList>
            <person name="Dluhosova J."/>
            <person name="Istvanek J."/>
            <person name="Nedelnik J."/>
            <person name="Repkova J."/>
        </authorList>
    </citation>
    <scope>NUCLEOTIDE SEQUENCE [LARGE SCALE GENOMIC DNA]</scope>
    <source>
        <strain evidence="3">cv. 10/8</strain>
        <tissue evidence="2">Leaf</tissue>
    </source>
</reference>
<feature type="region of interest" description="Disordered" evidence="1">
    <location>
        <begin position="47"/>
        <end position="73"/>
    </location>
</feature>
<keyword evidence="3" id="KW-1185">Reference proteome</keyword>
<sequence>MVLNLEQSFDTSVDDVEFDFLDVGGNIIANAYSDHHDQCHSIELDLDDDDNEKEKDKCDANEKDRSFWDTQHQ</sequence>
<name>A0A392UA00_9FABA</name>
<proteinExistence type="predicted"/>
<evidence type="ECO:0000313" key="2">
    <source>
        <dbReference type="EMBL" id="MCI68555.1"/>
    </source>
</evidence>
<dbReference type="AlphaFoldDB" id="A0A392UA00"/>
<comment type="caution">
    <text evidence="2">The sequence shown here is derived from an EMBL/GenBank/DDBJ whole genome shotgun (WGS) entry which is preliminary data.</text>
</comment>
<dbReference type="EMBL" id="LXQA010738726">
    <property type="protein sequence ID" value="MCI68555.1"/>
    <property type="molecule type" value="Genomic_DNA"/>
</dbReference>
<evidence type="ECO:0000256" key="1">
    <source>
        <dbReference type="SAM" id="MobiDB-lite"/>
    </source>
</evidence>
<feature type="compositionally biased region" description="Basic and acidic residues" evidence="1">
    <location>
        <begin position="52"/>
        <end position="73"/>
    </location>
</feature>
<feature type="non-terminal residue" evidence="2">
    <location>
        <position position="73"/>
    </location>
</feature>
<organism evidence="2 3">
    <name type="scientific">Trifolium medium</name>
    <dbReference type="NCBI Taxonomy" id="97028"/>
    <lineage>
        <taxon>Eukaryota</taxon>
        <taxon>Viridiplantae</taxon>
        <taxon>Streptophyta</taxon>
        <taxon>Embryophyta</taxon>
        <taxon>Tracheophyta</taxon>
        <taxon>Spermatophyta</taxon>
        <taxon>Magnoliopsida</taxon>
        <taxon>eudicotyledons</taxon>
        <taxon>Gunneridae</taxon>
        <taxon>Pentapetalae</taxon>
        <taxon>rosids</taxon>
        <taxon>fabids</taxon>
        <taxon>Fabales</taxon>
        <taxon>Fabaceae</taxon>
        <taxon>Papilionoideae</taxon>
        <taxon>50 kb inversion clade</taxon>
        <taxon>NPAAA clade</taxon>
        <taxon>Hologalegina</taxon>
        <taxon>IRL clade</taxon>
        <taxon>Trifolieae</taxon>
        <taxon>Trifolium</taxon>
    </lineage>
</organism>
<accession>A0A392UA00</accession>